<dbReference type="InterPro" id="IPR038344">
    <property type="entry name" value="EF-G_N_sf"/>
</dbReference>
<dbReference type="STRING" id="1302272.FC96_GL002141"/>
<dbReference type="Proteomes" id="UP000050911">
    <property type="component" value="Unassembled WGS sequence"/>
</dbReference>
<dbReference type="RefSeq" id="WP_082593472.1">
    <property type="nucleotide sequence ID" value="NZ_AZCX01000005.1"/>
</dbReference>
<protein>
    <submittedName>
        <fullName evidence="3">Fibronectin-binding protein</fullName>
    </submittedName>
</protein>
<feature type="domain" description="Elongation factor G-binding protein N-terminal" evidence="1">
    <location>
        <begin position="2"/>
        <end position="83"/>
    </location>
</feature>
<evidence type="ECO:0000259" key="1">
    <source>
        <dbReference type="Pfam" id="PF07299"/>
    </source>
</evidence>
<comment type="caution">
    <text evidence="3">The sequence shown here is derived from an EMBL/GenBank/DDBJ whole genome shotgun (WGS) entry which is preliminary data.</text>
</comment>
<dbReference type="AlphaFoldDB" id="A0A0R1HMT1"/>
<dbReference type="InterPro" id="IPR032330">
    <property type="entry name" value="EF-G-binding_C"/>
</dbReference>
<accession>A0A0R1HMT1</accession>
<keyword evidence="4" id="KW-1185">Reference proteome</keyword>
<name>A0A0R1HMT1_9LACO</name>
<dbReference type="OrthoDB" id="1891078at2"/>
<sequence>MKPFEFTVLKNGVARLVAGYSANLDPVVLDVLKADAIDLAKTFLIADDALTTNFIFELTNRRLTIEQATEALTTLRPQVTGFPSVTPATLATLFKKSHHLVEPDWQRLDLRMLTYLGWNDIATHQKFIVAVQADRLVGVRGTLSAGIHNGVCAICQTMSRVSMFTATTATNHVGNYRTNGNYICRDSGQCNRQFTSDEGLQAFLETVHPH</sequence>
<dbReference type="Pfam" id="PF07299">
    <property type="entry name" value="EF-G-binding_N"/>
    <property type="match status" value="1"/>
</dbReference>
<evidence type="ECO:0000313" key="3">
    <source>
        <dbReference type="EMBL" id="KRK47936.1"/>
    </source>
</evidence>
<evidence type="ECO:0000259" key="2">
    <source>
        <dbReference type="Pfam" id="PF16571"/>
    </source>
</evidence>
<dbReference type="PATRIC" id="fig|1302272.5.peg.2189"/>
<organism evidence="3 4">
    <name type="scientific">Secundilactobacillus kimchicus JCM 15530</name>
    <dbReference type="NCBI Taxonomy" id="1302272"/>
    <lineage>
        <taxon>Bacteria</taxon>
        <taxon>Bacillati</taxon>
        <taxon>Bacillota</taxon>
        <taxon>Bacilli</taxon>
        <taxon>Lactobacillales</taxon>
        <taxon>Lactobacillaceae</taxon>
        <taxon>Secundilactobacillus</taxon>
    </lineage>
</organism>
<dbReference type="Pfam" id="PF16571">
    <property type="entry name" value="FBP_C"/>
    <property type="match status" value="1"/>
</dbReference>
<gene>
    <name evidence="3" type="ORF">FC96_GL002141</name>
</gene>
<evidence type="ECO:0000313" key="4">
    <source>
        <dbReference type="Proteomes" id="UP000050911"/>
    </source>
</evidence>
<reference evidence="3 4" key="1">
    <citation type="journal article" date="2015" name="Genome Announc.">
        <title>Expanding the biotechnology potential of lactobacilli through comparative genomics of 213 strains and associated genera.</title>
        <authorList>
            <person name="Sun Z."/>
            <person name="Harris H.M."/>
            <person name="McCann A."/>
            <person name="Guo C."/>
            <person name="Argimon S."/>
            <person name="Zhang W."/>
            <person name="Yang X."/>
            <person name="Jeffery I.B."/>
            <person name="Cooney J.C."/>
            <person name="Kagawa T.F."/>
            <person name="Liu W."/>
            <person name="Song Y."/>
            <person name="Salvetti E."/>
            <person name="Wrobel A."/>
            <person name="Rasinkangas P."/>
            <person name="Parkhill J."/>
            <person name="Rea M.C."/>
            <person name="O'Sullivan O."/>
            <person name="Ritari J."/>
            <person name="Douillard F.P."/>
            <person name="Paul Ross R."/>
            <person name="Yang R."/>
            <person name="Briner A.E."/>
            <person name="Felis G.E."/>
            <person name="de Vos W.M."/>
            <person name="Barrangou R."/>
            <person name="Klaenhammer T.R."/>
            <person name="Caufield P.W."/>
            <person name="Cui Y."/>
            <person name="Zhang H."/>
            <person name="O'Toole P.W."/>
        </authorList>
    </citation>
    <scope>NUCLEOTIDE SEQUENCE [LARGE SCALE GENOMIC DNA]</scope>
    <source>
        <strain evidence="3 4">JCM 15530</strain>
    </source>
</reference>
<feature type="domain" description="Elongation factor G-binding protein C-terminal treble-clef zinc-finger" evidence="2">
    <location>
        <begin position="103"/>
        <end position="191"/>
    </location>
</feature>
<dbReference type="Gene3D" id="1.20.1280.250">
    <property type="match status" value="1"/>
</dbReference>
<dbReference type="EMBL" id="AZCX01000005">
    <property type="protein sequence ID" value="KRK47936.1"/>
    <property type="molecule type" value="Genomic_DNA"/>
</dbReference>
<dbReference type="CDD" id="cd16342">
    <property type="entry name" value="FusC_FusB"/>
    <property type="match status" value="1"/>
</dbReference>
<dbReference type="InterPro" id="IPR010841">
    <property type="entry name" value="EF-G-binding_N"/>
</dbReference>
<proteinExistence type="predicted"/>